<dbReference type="InParanoid" id="D8M8L8"/>
<reference evidence="1" key="1">
    <citation type="submission" date="2010-02" db="EMBL/GenBank/DDBJ databases">
        <title>Sequencing and annotation of the Blastocystis hominis genome.</title>
        <authorList>
            <person name="Wincker P."/>
        </authorList>
    </citation>
    <scope>NUCLEOTIDE SEQUENCE</scope>
    <source>
        <strain evidence="1">Singapore isolate B</strain>
    </source>
</reference>
<proteinExistence type="predicted"/>
<organism evidence="1">
    <name type="scientific">Blastocystis hominis</name>
    <dbReference type="NCBI Taxonomy" id="12968"/>
    <lineage>
        <taxon>Eukaryota</taxon>
        <taxon>Sar</taxon>
        <taxon>Stramenopiles</taxon>
        <taxon>Bigyra</taxon>
        <taxon>Opalozoa</taxon>
        <taxon>Opalinata</taxon>
        <taxon>Blastocystidae</taxon>
        <taxon>Blastocystis</taxon>
    </lineage>
</organism>
<dbReference type="RefSeq" id="XP_012898455.1">
    <property type="nucleotide sequence ID" value="XM_013043001.1"/>
</dbReference>
<keyword evidence="2" id="KW-1185">Reference proteome</keyword>
<gene>
    <name evidence="1" type="ORF">GSBLH_T00004147001</name>
</gene>
<dbReference type="AlphaFoldDB" id="D8M8L8"/>
<evidence type="ECO:0000313" key="2">
    <source>
        <dbReference type="Proteomes" id="UP000008312"/>
    </source>
</evidence>
<sequence>MRQLWLPTFNNETDYPWATDFITVLRHVFGPGYNLEVVDKPTIKSMVDETKKNTICFKRVVMEDRRCDVDSPRSLALQWRWRLHQRLGPCRPASRSVL</sequence>
<dbReference type="EMBL" id="FN668683">
    <property type="protein sequence ID" value="CBK24407.2"/>
    <property type="molecule type" value="Genomic_DNA"/>
</dbReference>
<accession>D8M8L8</accession>
<protein>
    <submittedName>
        <fullName evidence="1">Uncharacterized protein</fullName>
    </submittedName>
</protein>
<dbReference type="GeneID" id="24921189"/>
<evidence type="ECO:0000313" key="1">
    <source>
        <dbReference type="EMBL" id="CBK24407.2"/>
    </source>
</evidence>
<dbReference type="Proteomes" id="UP000008312">
    <property type="component" value="Unassembled WGS sequence"/>
</dbReference>
<name>D8M8L8_BLAHO</name>